<evidence type="ECO:0000313" key="2">
    <source>
        <dbReference type="Proteomes" id="UP001172155"/>
    </source>
</evidence>
<protein>
    <submittedName>
        <fullName evidence="1">Uncharacterized protein</fullName>
    </submittedName>
</protein>
<name>A0AA40EJV7_9PEZI</name>
<proteinExistence type="predicted"/>
<comment type="caution">
    <text evidence="1">The sequence shown here is derived from an EMBL/GenBank/DDBJ whole genome shotgun (WGS) entry which is preliminary data.</text>
</comment>
<organism evidence="1 2">
    <name type="scientific">Schizothecium vesticola</name>
    <dbReference type="NCBI Taxonomy" id="314040"/>
    <lineage>
        <taxon>Eukaryota</taxon>
        <taxon>Fungi</taxon>
        <taxon>Dikarya</taxon>
        <taxon>Ascomycota</taxon>
        <taxon>Pezizomycotina</taxon>
        <taxon>Sordariomycetes</taxon>
        <taxon>Sordariomycetidae</taxon>
        <taxon>Sordariales</taxon>
        <taxon>Schizotheciaceae</taxon>
        <taxon>Schizothecium</taxon>
    </lineage>
</organism>
<gene>
    <name evidence="1" type="ORF">B0T18DRAFT_213528</name>
</gene>
<dbReference type="EMBL" id="JAUKUD010000006">
    <property type="protein sequence ID" value="KAK0740644.1"/>
    <property type="molecule type" value="Genomic_DNA"/>
</dbReference>
<reference evidence="1" key="1">
    <citation type="submission" date="2023-06" db="EMBL/GenBank/DDBJ databases">
        <title>Genome-scale phylogeny and comparative genomics of the fungal order Sordariales.</title>
        <authorList>
            <consortium name="Lawrence Berkeley National Laboratory"/>
            <person name="Hensen N."/>
            <person name="Bonometti L."/>
            <person name="Westerberg I."/>
            <person name="Brannstrom I.O."/>
            <person name="Guillou S."/>
            <person name="Cros-Aarteil S."/>
            <person name="Calhoun S."/>
            <person name="Haridas S."/>
            <person name="Kuo A."/>
            <person name="Mondo S."/>
            <person name="Pangilinan J."/>
            <person name="Riley R."/>
            <person name="LaButti K."/>
            <person name="Andreopoulos B."/>
            <person name="Lipzen A."/>
            <person name="Chen C."/>
            <person name="Yanf M."/>
            <person name="Daum C."/>
            <person name="Ng V."/>
            <person name="Clum A."/>
            <person name="Steindorff A."/>
            <person name="Ohm R."/>
            <person name="Martin F."/>
            <person name="Silar P."/>
            <person name="Natvig D."/>
            <person name="Lalanne C."/>
            <person name="Gautier V."/>
            <person name="Ament-velasquez S.L."/>
            <person name="Kruys A."/>
            <person name="Hutchinson M.I."/>
            <person name="Powell A.J."/>
            <person name="Barry K."/>
            <person name="Miller A.N."/>
            <person name="Grigoriev I.V."/>
            <person name="Debuchy R."/>
            <person name="Gladieux P."/>
            <person name="Thoren M.H."/>
            <person name="Johannesson H."/>
        </authorList>
    </citation>
    <scope>NUCLEOTIDE SEQUENCE</scope>
    <source>
        <strain evidence="1">SMH3187-1</strain>
    </source>
</reference>
<accession>A0AA40EJV7</accession>
<dbReference type="Proteomes" id="UP001172155">
    <property type="component" value="Unassembled WGS sequence"/>
</dbReference>
<dbReference type="AlphaFoldDB" id="A0AA40EJV7"/>
<sequence>MRDLAARFVRHHADTLFGIHLAHAHFAVPDKTVLLGVNHETPHCRWANATTFQAIDLNNVHGHVFVLTDHGFHPYEYQASPVPDLPQVEDTFLAELAGFLSRNKLETVVGLQIIDRHPFHMLELVLPQGTVMLDVSNANGCVPTRQTGWKFEVENGEVRVYQANEVHGQTRTGHEVYNKGDPHPRLETLQDLEDVLAKAGILFAA</sequence>
<evidence type="ECO:0000313" key="1">
    <source>
        <dbReference type="EMBL" id="KAK0740644.1"/>
    </source>
</evidence>
<keyword evidence="2" id="KW-1185">Reference proteome</keyword>